<protein>
    <submittedName>
        <fullName evidence="2">Uncharacterized protein</fullName>
    </submittedName>
</protein>
<dbReference type="AlphaFoldDB" id="A0A429VBD3"/>
<evidence type="ECO:0000256" key="1">
    <source>
        <dbReference type="SAM" id="MobiDB-lite"/>
    </source>
</evidence>
<proteinExistence type="predicted"/>
<feature type="compositionally biased region" description="Basic and acidic residues" evidence="1">
    <location>
        <begin position="192"/>
        <end position="201"/>
    </location>
</feature>
<feature type="compositionally biased region" description="Basic and acidic residues" evidence="1">
    <location>
        <begin position="129"/>
        <end position="139"/>
    </location>
</feature>
<accession>A0A429VBD3</accession>
<evidence type="ECO:0000313" key="2">
    <source>
        <dbReference type="EMBL" id="RST31309.1"/>
    </source>
</evidence>
<dbReference type="OrthoDB" id="7406309at2"/>
<name>A0A429VBD3_9SPHN</name>
<evidence type="ECO:0000313" key="3">
    <source>
        <dbReference type="Proteomes" id="UP000274661"/>
    </source>
</evidence>
<organism evidence="2 3">
    <name type="scientific">Sphingomonas ginkgonis</name>
    <dbReference type="NCBI Taxonomy" id="2315330"/>
    <lineage>
        <taxon>Bacteria</taxon>
        <taxon>Pseudomonadati</taxon>
        <taxon>Pseudomonadota</taxon>
        <taxon>Alphaproteobacteria</taxon>
        <taxon>Sphingomonadales</taxon>
        <taxon>Sphingomonadaceae</taxon>
        <taxon>Sphingomonas</taxon>
    </lineage>
</organism>
<dbReference type="EMBL" id="RWJF01000001">
    <property type="protein sequence ID" value="RST31309.1"/>
    <property type="molecule type" value="Genomic_DNA"/>
</dbReference>
<keyword evidence="3" id="KW-1185">Reference proteome</keyword>
<dbReference type="RefSeq" id="WP_126719137.1">
    <property type="nucleotide sequence ID" value="NZ_RWJF01000001.1"/>
</dbReference>
<comment type="caution">
    <text evidence="2">The sequence shown here is derived from an EMBL/GenBank/DDBJ whole genome shotgun (WGS) entry which is preliminary data.</text>
</comment>
<dbReference type="Proteomes" id="UP000274661">
    <property type="component" value="Unassembled WGS sequence"/>
</dbReference>
<gene>
    <name evidence="2" type="ORF">HMF7854_11020</name>
</gene>
<reference evidence="2 3" key="1">
    <citation type="submission" date="2018-12" db="EMBL/GenBank/DDBJ databases">
        <title>Sphingomonas sp. HMF7854 Genome sequencing and assembly.</title>
        <authorList>
            <person name="Cha I."/>
            <person name="Kang H."/>
            <person name="Kim H."/>
            <person name="Kang J."/>
            <person name="Joh K."/>
        </authorList>
    </citation>
    <scope>NUCLEOTIDE SEQUENCE [LARGE SCALE GENOMIC DNA]</scope>
    <source>
        <strain evidence="2 3">HMF7854</strain>
    </source>
</reference>
<feature type="region of interest" description="Disordered" evidence="1">
    <location>
        <begin position="182"/>
        <end position="212"/>
    </location>
</feature>
<sequence length="212" mass="23453">MDINYILGREQTSLHNARIATSSSARASHRGLAKAYRLLLAGSTFPHRQPAQLRSHCRDRDSAARWDDDGGVVLADEDLAVRGYVVQTPNAPLAYKTVLEHDHGPAAERPARSVREGEAYVRQHTPTPPERDTSRDRDASPNVRLLADATRDPDNLFSALVRAVERNERLLASQFADGKVSAKAFQNRSRFQRQDRARLADPSHAGVPEGSS</sequence>
<feature type="compositionally biased region" description="Basic and acidic residues" evidence="1">
    <location>
        <begin position="101"/>
        <end position="121"/>
    </location>
</feature>
<feature type="region of interest" description="Disordered" evidence="1">
    <location>
        <begin position="101"/>
        <end position="147"/>
    </location>
</feature>